<feature type="domain" description="Deacetylase sirtuin-type" evidence="7">
    <location>
        <begin position="206"/>
        <end position="569"/>
    </location>
</feature>
<comment type="caution">
    <text evidence="5">Lacks conserved residue(s) required for the propagation of feature annotation.</text>
</comment>
<feature type="region of interest" description="Disordered" evidence="6">
    <location>
        <begin position="381"/>
        <end position="402"/>
    </location>
</feature>
<dbReference type="Gene3D" id="3.30.1600.10">
    <property type="entry name" value="SIR2/SIRT2 'Small Domain"/>
    <property type="match status" value="1"/>
</dbReference>
<dbReference type="GO" id="GO:0070403">
    <property type="term" value="F:NAD+ binding"/>
    <property type="evidence" value="ECO:0007669"/>
    <property type="project" value="InterPro"/>
</dbReference>
<dbReference type="InterPro" id="IPR003000">
    <property type="entry name" value="Sirtuin"/>
</dbReference>
<dbReference type="OrthoDB" id="424302at2759"/>
<dbReference type="InterPro" id="IPR026591">
    <property type="entry name" value="Sirtuin_cat_small_dom_sf"/>
</dbReference>
<keyword evidence="4" id="KW-0520">NAD</keyword>
<dbReference type="Gene3D" id="3.40.50.1220">
    <property type="entry name" value="TPP-binding domain"/>
    <property type="match status" value="2"/>
</dbReference>
<dbReference type="EMBL" id="KZ819602">
    <property type="protein sequence ID" value="PWN38494.1"/>
    <property type="molecule type" value="Genomic_DNA"/>
</dbReference>
<name>A0A316VMI4_9BASI</name>
<evidence type="ECO:0000313" key="8">
    <source>
        <dbReference type="EMBL" id="PWN38494.1"/>
    </source>
</evidence>
<organism evidence="8 9">
    <name type="scientific">Meira miltonrushii</name>
    <dbReference type="NCBI Taxonomy" id="1280837"/>
    <lineage>
        <taxon>Eukaryota</taxon>
        <taxon>Fungi</taxon>
        <taxon>Dikarya</taxon>
        <taxon>Basidiomycota</taxon>
        <taxon>Ustilaginomycotina</taxon>
        <taxon>Exobasidiomycetes</taxon>
        <taxon>Exobasidiales</taxon>
        <taxon>Brachybasidiaceae</taxon>
        <taxon>Meira</taxon>
    </lineage>
</organism>
<dbReference type="InParanoid" id="A0A316VMI4"/>
<dbReference type="InterPro" id="IPR050134">
    <property type="entry name" value="NAD-dep_sirtuin_deacylases"/>
</dbReference>
<dbReference type="PANTHER" id="PTHR11085:SF10">
    <property type="entry name" value="NAD-DEPENDENT PROTEIN DEACYLASE SIRTUIN-5, MITOCHONDRIAL-RELATED"/>
    <property type="match status" value="1"/>
</dbReference>
<reference evidence="8 9" key="1">
    <citation type="journal article" date="2018" name="Mol. Biol. Evol.">
        <title>Broad Genomic Sampling Reveals a Smut Pathogenic Ancestry of the Fungal Clade Ustilaginomycotina.</title>
        <authorList>
            <person name="Kijpornyongpan T."/>
            <person name="Mondo S.J."/>
            <person name="Barry K."/>
            <person name="Sandor L."/>
            <person name="Lee J."/>
            <person name="Lipzen A."/>
            <person name="Pangilinan J."/>
            <person name="LaButti K."/>
            <person name="Hainaut M."/>
            <person name="Henrissat B."/>
            <person name="Grigoriev I.V."/>
            <person name="Spatafora J.W."/>
            <person name="Aime M.C."/>
        </authorList>
    </citation>
    <scope>NUCLEOTIDE SEQUENCE [LARGE SCALE GENOMIC DNA]</scope>
    <source>
        <strain evidence="8 9">MCA 3882</strain>
    </source>
</reference>
<protein>
    <submittedName>
        <fullName evidence="8">DHS-like NAD/FAD-binding domain-containing protein</fullName>
    </submittedName>
</protein>
<evidence type="ECO:0000313" key="9">
    <source>
        <dbReference type="Proteomes" id="UP000245771"/>
    </source>
</evidence>
<evidence type="ECO:0000259" key="7">
    <source>
        <dbReference type="PROSITE" id="PS50305"/>
    </source>
</evidence>
<evidence type="ECO:0000256" key="1">
    <source>
        <dbReference type="ARBA" id="ARBA00004173"/>
    </source>
</evidence>
<dbReference type="InterPro" id="IPR029035">
    <property type="entry name" value="DHS-like_NAD/FAD-binding_dom"/>
</dbReference>
<dbReference type="GO" id="GO:0017136">
    <property type="term" value="F:histone deacetylase activity, NAD-dependent"/>
    <property type="evidence" value="ECO:0007669"/>
    <property type="project" value="TreeGrafter"/>
</dbReference>
<dbReference type="InterPro" id="IPR026590">
    <property type="entry name" value="Ssirtuin_cat_dom"/>
</dbReference>
<dbReference type="GO" id="GO:0005739">
    <property type="term" value="C:mitochondrion"/>
    <property type="evidence" value="ECO:0007669"/>
    <property type="project" value="UniProtKB-SubCell"/>
</dbReference>
<feature type="region of interest" description="Disordered" evidence="6">
    <location>
        <begin position="33"/>
        <end position="85"/>
    </location>
</feature>
<accession>A0A316VMI4</accession>
<comment type="similarity">
    <text evidence="2">Belongs to the sirtuin family. Class I subfamily.</text>
</comment>
<dbReference type="SUPFAM" id="SSF52467">
    <property type="entry name" value="DHS-like NAD/FAD-binding domain"/>
    <property type="match status" value="1"/>
</dbReference>
<evidence type="ECO:0000256" key="5">
    <source>
        <dbReference type="PROSITE-ProRule" id="PRU00236"/>
    </source>
</evidence>
<sequence length="595" mass="66817">MVQFMLSTTKWYLIFSTSTEILGFVACTSKDRLSASGPDRGLPSEIDAGEQHDSPKLSLPEYHIPTRKGTQTVEKQDPKPGKKMPPGFYTIEEKAKRMANNKHFLRTNQLNTFEEAFEAAKEKLRKQKTEANRRFIVVQSSSGVARRKRKDYHMKDHSTKESVITRKMNTFLKEKNKIYKYDEARKKAEEWYQERNSVSQNARKHASYNLQTATDLVAGLLQRHRGKTLVMTGAGVSVDSGIAPYRGKDGHYTVHKSYRPIFFHEFIDQSEKGHAYRQRYWSRSFLGFPPVLRARPNKTHYSMAALQRLGYFENIITQNVDSLHHLATPSASLAASSILELHGTLQNVVCVASPSGTDPEQHAHHHAEPIDQGLYDRLSLSHLTKGGPRKPPEPQARNTPVGRVAYPKGCGYRGSRAAFQSELAQNNPQWDKLAHDMEQHGTQPKTNPDGDVELGKNTDYSSFQYSPCPQCGGILKPAVVFFGESVPDIIRDHSFELVDEADAFILMGTSLATYSAYRLLKSAQEQGKRTLLINVGPTRGDPIVDDKIEIGSSDIMHAVASQLTNSRAEKDPVLRRLLDSGETIVPNRRRGVVSS</sequence>
<keyword evidence="3" id="KW-0808">Transferase</keyword>
<dbReference type="PROSITE" id="PS50305">
    <property type="entry name" value="SIRTUIN"/>
    <property type="match status" value="1"/>
</dbReference>
<proteinExistence type="inferred from homology"/>
<dbReference type="RefSeq" id="XP_025358796.1">
    <property type="nucleotide sequence ID" value="XM_025500765.1"/>
</dbReference>
<dbReference type="Pfam" id="PF02146">
    <property type="entry name" value="SIR2"/>
    <property type="match status" value="2"/>
</dbReference>
<keyword evidence="9" id="KW-1185">Reference proteome</keyword>
<dbReference type="PANTHER" id="PTHR11085">
    <property type="entry name" value="NAD-DEPENDENT PROTEIN DEACYLASE SIRTUIN-5, MITOCHONDRIAL-RELATED"/>
    <property type="match status" value="1"/>
</dbReference>
<evidence type="ECO:0000256" key="6">
    <source>
        <dbReference type="SAM" id="MobiDB-lite"/>
    </source>
</evidence>
<evidence type="ECO:0000256" key="4">
    <source>
        <dbReference type="ARBA" id="ARBA00023027"/>
    </source>
</evidence>
<evidence type="ECO:0000256" key="2">
    <source>
        <dbReference type="ARBA" id="ARBA00006924"/>
    </source>
</evidence>
<dbReference type="Proteomes" id="UP000245771">
    <property type="component" value="Unassembled WGS sequence"/>
</dbReference>
<evidence type="ECO:0000256" key="3">
    <source>
        <dbReference type="ARBA" id="ARBA00022679"/>
    </source>
</evidence>
<comment type="subcellular location">
    <subcellularLocation>
        <location evidence="1">Mitochondrion</location>
    </subcellularLocation>
</comment>
<dbReference type="AlphaFoldDB" id="A0A316VMI4"/>
<gene>
    <name evidence="8" type="ORF">FA14DRAFT_177764</name>
</gene>
<dbReference type="GeneID" id="37022546"/>
<dbReference type="STRING" id="1280837.A0A316VMI4"/>